<dbReference type="InterPro" id="IPR027353">
    <property type="entry name" value="NET_dom"/>
</dbReference>
<feature type="region of interest" description="Disordered" evidence="5">
    <location>
        <begin position="545"/>
        <end position="604"/>
    </location>
</feature>
<protein>
    <submittedName>
        <fullName evidence="8">Transcription factor GTE4</fullName>
    </submittedName>
</protein>
<feature type="domain" description="Bromo" evidence="6">
    <location>
        <begin position="298"/>
        <end position="370"/>
    </location>
</feature>
<keyword evidence="1" id="KW-0805">Transcription regulation</keyword>
<keyword evidence="2 4" id="KW-0103">Bromodomain</keyword>
<dbReference type="Pfam" id="PF17035">
    <property type="entry name" value="BET"/>
    <property type="match status" value="1"/>
</dbReference>
<dbReference type="Gene3D" id="1.20.1270.220">
    <property type="match status" value="1"/>
</dbReference>
<dbReference type="Proteomes" id="UP000236161">
    <property type="component" value="Unassembled WGS sequence"/>
</dbReference>
<sequence>MASGSLVDGVGDGSREKQRRGENKVYTRKTHNKGSKTNPNRNSLLPQQTQPLSSQQTLGTTTDDVNSSIQELHPPPPAPPALEDHRPALPNQSSAASEDEASSLNHKPYSNHLISNGQNRFVTINLTSKAKEEVRELRKKLTYELELVRSLARKLEARQLQLSAFNTGSAASAMGPNLSQLSANDVGASFNAKKAQAISEPASVATPAPVRRQLSVSVPSGTGGDHGIGEGVEKEKRTPKANQYYKNTDFVLGKEKLPPLESNKKSKVSGSKNSIKSVENKIYEQAFKKCGVLLSKLMKHKHGWVFNTPVNADALGLSDYHRIIKHPMDLGTVKFRLSTNWYKTPREFAEDVRLAFRNAMTYNPKGQDVHIMAEQLSMIFEERWPIIEAELVYLPYPPSLKRQTSLEVRKKLDRIDSTVHAASVELKTKPVNQIAYIGRPPALKKPKAKDPNKREMTFEEKQKLSNNLQKLPSEKLDMVVQIIRKRNLSLSQNEDEIEVDIDSVDTETLWELERFVTNYKKSLSKNKRKAELAILARAGTEQAVQDGERMMVGDSAPTDLSKQNKTAPGEKTVASSSPVTGQRNEENGSKTSSSSSSSSDSGSTSSGIVQILTVKVLLVLGQVLHSRLEHNMDYAGSWHSTAIHPSKVAPWAKSWRSQVLPGSSSFAVEDDLQQAEDP</sequence>
<keyword evidence="9" id="KW-1185">Reference proteome</keyword>
<dbReference type="PANTHER" id="PTHR45926">
    <property type="entry name" value="OSJNBA0053K19.4 PROTEIN"/>
    <property type="match status" value="1"/>
</dbReference>
<dbReference type="AlphaFoldDB" id="A0A2H9ZR39"/>
<dbReference type="PRINTS" id="PR00503">
    <property type="entry name" value="BROMODOMAIN"/>
</dbReference>
<evidence type="ECO:0000259" key="7">
    <source>
        <dbReference type="PROSITE" id="PS51525"/>
    </source>
</evidence>
<name>A0A2H9ZR39_9ASPA</name>
<evidence type="ECO:0000313" key="9">
    <source>
        <dbReference type="Proteomes" id="UP000236161"/>
    </source>
</evidence>
<feature type="compositionally biased region" description="Polar residues" evidence="5">
    <location>
        <begin position="573"/>
        <end position="582"/>
    </location>
</feature>
<evidence type="ECO:0000256" key="4">
    <source>
        <dbReference type="PROSITE-ProRule" id="PRU00035"/>
    </source>
</evidence>
<feature type="compositionally biased region" description="Basic and acidic residues" evidence="5">
    <location>
        <begin position="13"/>
        <end position="25"/>
    </location>
</feature>
<evidence type="ECO:0000256" key="1">
    <source>
        <dbReference type="ARBA" id="ARBA00023015"/>
    </source>
</evidence>
<dbReference type="EMBL" id="KZ454830">
    <property type="protein sequence ID" value="PKA45749.1"/>
    <property type="molecule type" value="Genomic_DNA"/>
</dbReference>
<reference evidence="8 9" key="1">
    <citation type="journal article" date="2017" name="Nature">
        <title>The Apostasia genome and the evolution of orchids.</title>
        <authorList>
            <person name="Zhang G.Q."/>
            <person name="Liu K.W."/>
            <person name="Li Z."/>
            <person name="Lohaus R."/>
            <person name="Hsiao Y.Y."/>
            <person name="Niu S.C."/>
            <person name="Wang J.Y."/>
            <person name="Lin Y.C."/>
            <person name="Xu Q."/>
            <person name="Chen L.J."/>
            <person name="Yoshida K."/>
            <person name="Fujiwara S."/>
            <person name="Wang Z.W."/>
            <person name="Zhang Y.Q."/>
            <person name="Mitsuda N."/>
            <person name="Wang M."/>
            <person name="Liu G.H."/>
            <person name="Pecoraro L."/>
            <person name="Huang H.X."/>
            <person name="Xiao X.J."/>
            <person name="Lin M."/>
            <person name="Wu X.Y."/>
            <person name="Wu W.L."/>
            <person name="Chen Y.Y."/>
            <person name="Chang S.B."/>
            <person name="Sakamoto S."/>
            <person name="Ohme-Takagi M."/>
            <person name="Yagi M."/>
            <person name="Zeng S.J."/>
            <person name="Shen C.Y."/>
            <person name="Yeh C.M."/>
            <person name="Luo Y.B."/>
            <person name="Tsai W.C."/>
            <person name="Van de Peer Y."/>
            <person name="Liu Z.J."/>
        </authorList>
    </citation>
    <scope>NUCLEOTIDE SEQUENCE [LARGE SCALE GENOMIC DNA]</scope>
    <source>
        <strain evidence="9">cv. Shenzhen</strain>
        <tissue evidence="8">Stem</tissue>
    </source>
</reference>
<dbReference type="InterPro" id="IPR036427">
    <property type="entry name" value="Bromodomain-like_sf"/>
</dbReference>
<feature type="region of interest" description="Disordered" evidence="5">
    <location>
        <begin position="203"/>
        <end position="240"/>
    </location>
</feature>
<dbReference type="OrthoDB" id="21449at2759"/>
<accession>A0A2H9ZR39</accession>
<dbReference type="PROSITE" id="PS50014">
    <property type="entry name" value="BROMODOMAIN_2"/>
    <property type="match status" value="1"/>
</dbReference>
<feature type="domain" description="NET" evidence="7">
    <location>
        <begin position="446"/>
        <end position="527"/>
    </location>
</feature>
<dbReference type="Gene3D" id="1.20.920.10">
    <property type="entry name" value="Bromodomain-like"/>
    <property type="match status" value="1"/>
</dbReference>
<feature type="compositionally biased region" description="Low complexity" evidence="5">
    <location>
        <begin position="43"/>
        <end position="62"/>
    </location>
</feature>
<evidence type="ECO:0000259" key="6">
    <source>
        <dbReference type="PROSITE" id="PS50014"/>
    </source>
</evidence>
<organism evidence="8 9">
    <name type="scientific">Apostasia shenzhenica</name>
    <dbReference type="NCBI Taxonomy" id="1088818"/>
    <lineage>
        <taxon>Eukaryota</taxon>
        <taxon>Viridiplantae</taxon>
        <taxon>Streptophyta</taxon>
        <taxon>Embryophyta</taxon>
        <taxon>Tracheophyta</taxon>
        <taxon>Spermatophyta</taxon>
        <taxon>Magnoliopsida</taxon>
        <taxon>Liliopsida</taxon>
        <taxon>Asparagales</taxon>
        <taxon>Orchidaceae</taxon>
        <taxon>Apostasioideae</taxon>
        <taxon>Apostasia</taxon>
    </lineage>
</organism>
<dbReference type="SMART" id="SM00297">
    <property type="entry name" value="BROMO"/>
    <property type="match status" value="1"/>
</dbReference>
<gene>
    <name evidence="8" type="primary">GTE4</name>
    <name evidence="8" type="ORF">AXF42_Ash011090</name>
</gene>
<feature type="compositionally biased region" description="Low complexity" evidence="5">
    <location>
        <begin position="589"/>
        <end position="604"/>
    </location>
</feature>
<feature type="region of interest" description="Disordered" evidence="5">
    <location>
        <begin position="1"/>
        <end position="114"/>
    </location>
</feature>
<evidence type="ECO:0000313" key="8">
    <source>
        <dbReference type="EMBL" id="PKA45749.1"/>
    </source>
</evidence>
<dbReference type="STRING" id="1088818.A0A2H9ZR39"/>
<evidence type="ECO:0000256" key="2">
    <source>
        <dbReference type="ARBA" id="ARBA00023117"/>
    </source>
</evidence>
<dbReference type="InterPro" id="IPR037377">
    <property type="entry name" value="GTE_bromo"/>
</dbReference>
<keyword evidence="3" id="KW-0804">Transcription</keyword>
<evidence type="ECO:0000256" key="3">
    <source>
        <dbReference type="ARBA" id="ARBA00023163"/>
    </source>
</evidence>
<dbReference type="CDD" id="cd05506">
    <property type="entry name" value="Bromo_plant1"/>
    <property type="match status" value="1"/>
</dbReference>
<dbReference type="SUPFAM" id="SSF47370">
    <property type="entry name" value="Bromodomain"/>
    <property type="match status" value="1"/>
</dbReference>
<dbReference type="PROSITE" id="PS51525">
    <property type="entry name" value="NET"/>
    <property type="match status" value="1"/>
</dbReference>
<feature type="compositionally biased region" description="Basic and acidic residues" evidence="5">
    <location>
        <begin position="227"/>
        <end position="238"/>
    </location>
</feature>
<evidence type="ECO:0000256" key="5">
    <source>
        <dbReference type="SAM" id="MobiDB-lite"/>
    </source>
</evidence>
<proteinExistence type="predicted"/>
<dbReference type="Pfam" id="PF00439">
    <property type="entry name" value="Bromodomain"/>
    <property type="match status" value="1"/>
</dbReference>
<dbReference type="InterPro" id="IPR038336">
    <property type="entry name" value="NET_sf"/>
</dbReference>
<dbReference type="InterPro" id="IPR001487">
    <property type="entry name" value="Bromodomain"/>
</dbReference>